<reference evidence="1 2" key="1">
    <citation type="submission" date="2018-06" db="EMBL/GenBank/DDBJ databases">
        <title>Genomic Encyclopedia of Type Strains, Phase III (KMG-III): the genomes of soil and plant-associated and newly described type strains.</title>
        <authorList>
            <person name="Whitman W."/>
        </authorList>
    </citation>
    <scope>NUCLEOTIDE SEQUENCE [LARGE SCALE GENOMIC DNA]</scope>
    <source>
        <strain evidence="1 2">CGMCC 1.12398</strain>
    </source>
</reference>
<dbReference type="EMBL" id="QLMI01000001">
    <property type="protein sequence ID" value="RAK25284.1"/>
    <property type="molecule type" value="Genomic_DNA"/>
</dbReference>
<dbReference type="PROSITE" id="PS51257">
    <property type="entry name" value="PROKAR_LIPOPROTEIN"/>
    <property type="match status" value="1"/>
</dbReference>
<accession>A0A327YVM8</accession>
<protein>
    <submittedName>
        <fullName evidence="1">Uncharacterized protein</fullName>
    </submittedName>
</protein>
<evidence type="ECO:0000313" key="1">
    <source>
        <dbReference type="EMBL" id="RAK25284.1"/>
    </source>
</evidence>
<organism evidence="1 2">
    <name type="scientific">Flavobacterium aquaticum</name>
    <dbReference type="NCBI Taxonomy" id="1236486"/>
    <lineage>
        <taxon>Bacteria</taxon>
        <taxon>Pseudomonadati</taxon>
        <taxon>Bacteroidota</taxon>
        <taxon>Flavobacteriia</taxon>
        <taxon>Flavobacteriales</taxon>
        <taxon>Flavobacteriaceae</taxon>
        <taxon>Flavobacterium</taxon>
    </lineage>
</organism>
<gene>
    <name evidence="1" type="ORF">B0I03_101449</name>
</gene>
<proteinExistence type="predicted"/>
<keyword evidence="2" id="KW-1185">Reference proteome</keyword>
<dbReference type="AlphaFoldDB" id="A0A327YVM8"/>
<name>A0A327YVM8_9FLAO</name>
<dbReference type="RefSeq" id="WP_111565839.1">
    <property type="nucleotide sequence ID" value="NZ_QLMI01000001.1"/>
</dbReference>
<dbReference type="Proteomes" id="UP000249620">
    <property type="component" value="Unassembled WGS sequence"/>
</dbReference>
<evidence type="ECO:0000313" key="2">
    <source>
        <dbReference type="Proteomes" id="UP000249620"/>
    </source>
</evidence>
<comment type="caution">
    <text evidence="1">The sequence shown here is derived from an EMBL/GenBank/DDBJ whole genome shotgun (WGS) entry which is preliminary data.</text>
</comment>
<sequence>MKKYLYILTLVIPSFFFTSCTESDDEFFASTIVTANSLIELDVTGNELNVSCYVSRLLPQPNNPFDIYLTSTSRKIFFNYTLEKKNVSGAWEYYTPTTVSVIEGENEIDEIISGIAVLDALDTTYEYETNNTLAPGQYRVIVEPEIVTLNAQDAVMVTIKTTTVGAVGNVLEFTID</sequence>
<dbReference type="OrthoDB" id="1360869at2"/>